<keyword evidence="3" id="KW-1185">Reference proteome</keyword>
<dbReference type="Pfam" id="PF00535">
    <property type="entry name" value="Glycos_transf_2"/>
    <property type="match status" value="1"/>
</dbReference>
<dbReference type="Proteomes" id="UP001284537">
    <property type="component" value="Unassembled WGS sequence"/>
</dbReference>
<proteinExistence type="predicted"/>
<dbReference type="PANTHER" id="PTHR43685:SF2">
    <property type="entry name" value="GLYCOSYLTRANSFERASE 2-LIKE DOMAIN-CONTAINING PROTEIN"/>
    <property type="match status" value="1"/>
</dbReference>
<dbReference type="RefSeq" id="WP_319961127.1">
    <property type="nucleotide sequence ID" value="NZ_JAXARY010000005.1"/>
</dbReference>
<dbReference type="InterPro" id="IPR050834">
    <property type="entry name" value="Glycosyltransf_2"/>
</dbReference>
<dbReference type="InterPro" id="IPR001173">
    <property type="entry name" value="Glyco_trans_2-like"/>
</dbReference>
<sequence length="315" mass="36009">MITVVIPLYNKASSINRAVASVLTQTIFDWEMVVVDDGSNDNGAELVEAFNDSRIRLFKQANAGVAAARNKGVELAKNDFLAFLDADDYWAPTHLENLQLLIMQYPRAALYGTAYFRVGGDGIAKKSEYRNRTGDQDQLLITDYFADVVEFGHFVFTSSVAIKRSWFMLVGGFPLGIKSGEDTLTFARLACAGEVAFSKLATSYYMLPPVAIGERQNYLRRPQCPDYVGIELIKLLEKTPRYKSSLRRYLAHWYRIRAMMFLELNERLYSFPELWKAIRFDRITLKDILCCFLLVLPLAIRRRALARIRKLRGRV</sequence>
<protein>
    <submittedName>
        <fullName evidence="2">Glycosyltransferase family 2 protein</fullName>
        <ecNumber evidence="2">2.4.-.-</ecNumber>
    </submittedName>
</protein>
<dbReference type="Gene3D" id="3.90.550.10">
    <property type="entry name" value="Spore Coat Polysaccharide Biosynthesis Protein SpsA, Chain A"/>
    <property type="match status" value="1"/>
</dbReference>
<name>A0ABU4UD93_9GAMM</name>
<dbReference type="GO" id="GO:0016757">
    <property type="term" value="F:glycosyltransferase activity"/>
    <property type="evidence" value="ECO:0007669"/>
    <property type="project" value="UniProtKB-KW"/>
</dbReference>
<reference evidence="2 3" key="1">
    <citation type="submission" date="2023-11" db="EMBL/GenBank/DDBJ databases">
        <authorList>
            <person name="Ouyang M.-Y."/>
        </authorList>
    </citation>
    <scope>NUCLEOTIDE SEQUENCE [LARGE SCALE GENOMIC DNA]</scope>
    <source>
        <strain evidence="2 3">OY6</strain>
    </source>
</reference>
<dbReference type="EC" id="2.4.-.-" evidence="2"/>
<comment type="caution">
    <text evidence="2">The sequence shown here is derived from an EMBL/GenBank/DDBJ whole genome shotgun (WGS) entry which is preliminary data.</text>
</comment>
<dbReference type="EMBL" id="JAXARY010000005">
    <property type="protein sequence ID" value="MDX8127151.1"/>
    <property type="molecule type" value="Genomic_DNA"/>
</dbReference>
<keyword evidence="2" id="KW-0808">Transferase</keyword>
<dbReference type="InterPro" id="IPR029044">
    <property type="entry name" value="Nucleotide-diphossugar_trans"/>
</dbReference>
<evidence type="ECO:0000313" key="3">
    <source>
        <dbReference type="Proteomes" id="UP001284537"/>
    </source>
</evidence>
<organism evidence="2 3">
    <name type="scientific">Methylomonas defluvii</name>
    <dbReference type="NCBI Taxonomy" id="3045149"/>
    <lineage>
        <taxon>Bacteria</taxon>
        <taxon>Pseudomonadati</taxon>
        <taxon>Pseudomonadota</taxon>
        <taxon>Gammaproteobacteria</taxon>
        <taxon>Methylococcales</taxon>
        <taxon>Methylococcaceae</taxon>
        <taxon>Methylomonas</taxon>
    </lineage>
</organism>
<dbReference type="PANTHER" id="PTHR43685">
    <property type="entry name" value="GLYCOSYLTRANSFERASE"/>
    <property type="match status" value="1"/>
</dbReference>
<gene>
    <name evidence="2" type="ORF">QLH52_07655</name>
</gene>
<evidence type="ECO:0000313" key="2">
    <source>
        <dbReference type="EMBL" id="MDX8127151.1"/>
    </source>
</evidence>
<dbReference type="SUPFAM" id="SSF53448">
    <property type="entry name" value="Nucleotide-diphospho-sugar transferases"/>
    <property type="match status" value="1"/>
</dbReference>
<feature type="domain" description="Glycosyltransferase 2-like" evidence="1">
    <location>
        <begin position="3"/>
        <end position="139"/>
    </location>
</feature>
<keyword evidence="2" id="KW-0328">Glycosyltransferase</keyword>
<evidence type="ECO:0000259" key="1">
    <source>
        <dbReference type="Pfam" id="PF00535"/>
    </source>
</evidence>
<accession>A0ABU4UD93</accession>
<dbReference type="CDD" id="cd00761">
    <property type="entry name" value="Glyco_tranf_GTA_type"/>
    <property type="match status" value="1"/>
</dbReference>